<dbReference type="GO" id="GO:0071555">
    <property type="term" value="P:cell wall organization"/>
    <property type="evidence" value="ECO:0007669"/>
    <property type="project" value="TreeGrafter"/>
</dbReference>
<keyword evidence="3" id="KW-1185">Reference proteome</keyword>
<gene>
    <name evidence="2" type="primary">mrdA_1</name>
    <name evidence="2" type="ORF">DSM104329_03549</name>
</gene>
<feature type="domain" description="Penicillin-binding protein transpeptidase" evidence="1">
    <location>
        <begin position="247"/>
        <end position="518"/>
    </location>
</feature>
<dbReference type="GO" id="GO:0071972">
    <property type="term" value="F:peptidoglycan L,D-transpeptidase activity"/>
    <property type="evidence" value="ECO:0007669"/>
    <property type="project" value="TreeGrafter"/>
</dbReference>
<keyword evidence="2" id="KW-0378">Hydrolase</keyword>
<dbReference type="InterPro" id="IPR050515">
    <property type="entry name" value="Beta-lactam/transpept"/>
</dbReference>
<name>A0A9E6XZG0_9ACTN</name>
<dbReference type="EC" id="3.4.16.4" evidence="2"/>
<dbReference type="SUPFAM" id="SSF56601">
    <property type="entry name" value="beta-lactamase/transpeptidase-like"/>
    <property type="match status" value="1"/>
</dbReference>
<dbReference type="Gene3D" id="3.40.710.10">
    <property type="entry name" value="DD-peptidase/beta-lactamase superfamily"/>
    <property type="match status" value="1"/>
</dbReference>
<dbReference type="RefSeq" id="WP_259311198.1">
    <property type="nucleotide sequence ID" value="NZ_CP087164.1"/>
</dbReference>
<dbReference type="GO" id="GO:0008658">
    <property type="term" value="F:penicillin binding"/>
    <property type="evidence" value="ECO:0007669"/>
    <property type="project" value="InterPro"/>
</dbReference>
<dbReference type="InterPro" id="IPR001460">
    <property type="entry name" value="PCN-bd_Tpept"/>
</dbReference>
<proteinExistence type="predicted"/>
<dbReference type="Gene3D" id="3.10.450.100">
    <property type="entry name" value="NTF2-like, domain 1"/>
    <property type="match status" value="1"/>
</dbReference>
<reference evidence="2" key="1">
    <citation type="journal article" date="2022" name="Int. J. Syst. Evol. Microbiol.">
        <title>Pseudomonas aegrilactucae sp. nov. and Pseudomonas morbosilactucae sp. nov., pathogens causing bacterial rot of lettuce in Japan.</title>
        <authorList>
            <person name="Sawada H."/>
            <person name="Fujikawa T."/>
            <person name="Satou M."/>
        </authorList>
    </citation>
    <scope>NUCLEOTIDE SEQUENCE</scope>
    <source>
        <strain evidence="2">0166_1</strain>
    </source>
</reference>
<evidence type="ECO:0000259" key="1">
    <source>
        <dbReference type="Pfam" id="PF00905"/>
    </source>
</evidence>
<dbReference type="Proteomes" id="UP001162834">
    <property type="component" value="Chromosome"/>
</dbReference>
<dbReference type="PANTHER" id="PTHR30627">
    <property type="entry name" value="PEPTIDOGLYCAN D,D-TRANSPEPTIDASE"/>
    <property type="match status" value="1"/>
</dbReference>
<dbReference type="GO" id="GO:0009002">
    <property type="term" value="F:serine-type D-Ala-D-Ala carboxypeptidase activity"/>
    <property type="evidence" value="ECO:0007669"/>
    <property type="project" value="UniProtKB-EC"/>
</dbReference>
<dbReference type="KEGG" id="sbae:DSM104329_03549"/>
<evidence type="ECO:0000313" key="2">
    <source>
        <dbReference type="EMBL" id="UGS37135.1"/>
    </source>
</evidence>
<dbReference type="Pfam" id="PF00905">
    <property type="entry name" value="Transpeptidase"/>
    <property type="match status" value="1"/>
</dbReference>
<keyword evidence="2" id="KW-0121">Carboxypeptidase</keyword>
<dbReference type="EMBL" id="CP087164">
    <property type="protein sequence ID" value="UGS37135.1"/>
    <property type="molecule type" value="Genomic_DNA"/>
</dbReference>
<dbReference type="AlphaFoldDB" id="A0A9E6XZG0"/>
<keyword evidence="2" id="KW-0645">Protease</keyword>
<evidence type="ECO:0000313" key="3">
    <source>
        <dbReference type="Proteomes" id="UP001162834"/>
    </source>
</evidence>
<dbReference type="InterPro" id="IPR032710">
    <property type="entry name" value="NTF2-like_dom_sf"/>
</dbReference>
<organism evidence="2 3">
    <name type="scientific">Capillimicrobium parvum</name>
    <dbReference type="NCBI Taxonomy" id="2884022"/>
    <lineage>
        <taxon>Bacteria</taxon>
        <taxon>Bacillati</taxon>
        <taxon>Actinomycetota</taxon>
        <taxon>Thermoleophilia</taxon>
        <taxon>Solirubrobacterales</taxon>
        <taxon>Capillimicrobiaceae</taxon>
        <taxon>Capillimicrobium</taxon>
    </lineage>
</organism>
<accession>A0A9E6XZG0</accession>
<dbReference type="PANTHER" id="PTHR30627:SF24">
    <property type="entry name" value="PENICILLIN-BINDING PROTEIN 4B"/>
    <property type="match status" value="1"/>
</dbReference>
<protein>
    <submittedName>
        <fullName evidence="2">Peptidoglycan D,D-transpeptidase MrdA</fullName>
        <ecNumber evidence="2">3.4.16.4</ecNumber>
    </submittedName>
</protein>
<dbReference type="SUPFAM" id="SSF54427">
    <property type="entry name" value="NTF2-like"/>
    <property type="match status" value="1"/>
</dbReference>
<dbReference type="InterPro" id="IPR012338">
    <property type="entry name" value="Beta-lactam/transpept-like"/>
</dbReference>
<sequence length="521" mass="53431">MLRALIGALLVLAVIAGVVGGVIWWRTKSSAQDDRRQAAASFVTAWEKGDRHGMWEALTPAAQARAPEVDFAASYRRAYRAAGVRELRAGTPGDEANGHIAVPVVVTTADFGELRGTVQVPVKGSKKDAGVEWDPMLRLPGLRAGEAVHKRSGTPVSRGEIIAADGTLLDATALGASIAGRPGAEGGKPTGLQRIFDDRLAGHPAERLLFGKRVIARTKAAKGRDVHTTIRPALMARAANALGDRLGGVAVIRPRDGAVLALAGLAVSAPQPPGSTFKIITAAAALEDGKATPATTYPVRTAAVLSGTQLRNAGGESCGGTLTESFIESCNSVFAPLGAKVGAKKLVAAAERFGFNEEPRIPAAKPSTISPPSKLPDDLAVGAAAIGQDRDLATPLAMASVGATIATGGVRAAPRLSRLQKRVRKRAVSTKVAHQVREMMLGVVRSGTGTAAAIPGVEVAGKTGTAELRPNSSDPKDADAWFVAFAPAGRPEVAVAVMLVGAGFGGTAAAPVAREVLQAAL</sequence>
<dbReference type="GO" id="GO:0005886">
    <property type="term" value="C:plasma membrane"/>
    <property type="evidence" value="ECO:0007669"/>
    <property type="project" value="TreeGrafter"/>
</dbReference>